<protein>
    <recommendedName>
        <fullName evidence="4">Secreted protein</fullName>
    </recommendedName>
</protein>
<keyword evidence="1" id="KW-0812">Transmembrane</keyword>
<dbReference type="Proteomes" id="UP001271274">
    <property type="component" value="Unassembled WGS sequence"/>
</dbReference>
<evidence type="ECO:0000313" key="3">
    <source>
        <dbReference type="Proteomes" id="UP001271274"/>
    </source>
</evidence>
<keyword evidence="3" id="KW-1185">Reference proteome</keyword>
<dbReference type="EMBL" id="JARAYU010000045">
    <property type="protein sequence ID" value="MDX3707229.1"/>
    <property type="molecule type" value="Genomic_DNA"/>
</dbReference>
<keyword evidence="1" id="KW-0472">Membrane</keyword>
<reference evidence="2 3" key="1">
    <citation type="journal article" date="2023" name="Microb. Genom.">
        <title>Mesoterricola silvestris gen. nov., sp. nov., Mesoterricola sediminis sp. nov., Geothrix oryzae sp. nov., Geothrix edaphica sp. nov., Geothrix rubra sp. nov., and Geothrix limicola sp. nov., six novel members of Acidobacteriota isolated from soils.</title>
        <authorList>
            <person name="Weisberg A.J."/>
            <person name="Pearce E."/>
            <person name="Kramer C.G."/>
            <person name="Chang J.H."/>
            <person name="Clarke C.R."/>
        </authorList>
    </citation>
    <scope>NUCLEOTIDE SEQUENCE [LARGE SCALE GENOMIC DNA]</scope>
    <source>
        <strain evidence="2 3">ID09-01A</strain>
    </source>
</reference>
<name>A0ABU4NX34_9ACTN</name>
<dbReference type="RefSeq" id="WP_319063953.1">
    <property type="nucleotide sequence ID" value="NZ_JARAUS010000266.1"/>
</dbReference>
<organism evidence="2 3">
    <name type="scientific">Streptomyces europaeiscabiei</name>
    <dbReference type="NCBI Taxonomy" id="146819"/>
    <lineage>
        <taxon>Bacteria</taxon>
        <taxon>Bacillati</taxon>
        <taxon>Actinomycetota</taxon>
        <taxon>Actinomycetes</taxon>
        <taxon>Kitasatosporales</taxon>
        <taxon>Streptomycetaceae</taxon>
        <taxon>Streptomyces</taxon>
    </lineage>
</organism>
<gene>
    <name evidence="2" type="ORF">PV662_47715</name>
</gene>
<evidence type="ECO:0000313" key="2">
    <source>
        <dbReference type="EMBL" id="MDX3707229.1"/>
    </source>
</evidence>
<proteinExistence type="predicted"/>
<comment type="caution">
    <text evidence="2">The sequence shown here is derived from an EMBL/GenBank/DDBJ whole genome shotgun (WGS) entry which is preliminary data.</text>
</comment>
<accession>A0ABU4NX34</accession>
<keyword evidence="1" id="KW-1133">Transmembrane helix</keyword>
<evidence type="ECO:0008006" key="4">
    <source>
        <dbReference type="Google" id="ProtNLM"/>
    </source>
</evidence>
<sequence>MTDELTVAVGSLTAAMLVGSTLVARNWPAWERTPLPKPAVRSVYVSLDELLDGGEVEANDFAWCPTERRTRFHAIRRDRSRRCWTCATQSPAGAR</sequence>
<evidence type="ECO:0000256" key="1">
    <source>
        <dbReference type="SAM" id="Phobius"/>
    </source>
</evidence>
<feature type="transmembrane region" description="Helical" evidence="1">
    <location>
        <begin position="6"/>
        <end position="24"/>
    </location>
</feature>